<dbReference type="InterPro" id="IPR027417">
    <property type="entry name" value="P-loop_NTPase"/>
</dbReference>
<evidence type="ECO:0000313" key="3">
    <source>
        <dbReference type="Proteomes" id="UP000555103"/>
    </source>
</evidence>
<reference evidence="2 3" key="1">
    <citation type="submission" date="2020-08" db="EMBL/GenBank/DDBJ databases">
        <title>Genomic Encyclopedia of Type Strains, Phase IV (KMG-IV): sequencing the most valuable type-strain genomes for metagenomic binning, comparative biology and taxonomic classification.</title>
        <authorList>
            <person name="Goeker M."/>
        </authorList>
    </citation>
    <scope>NUCLEOTIDE SEQUENCE [LARGE SCALE GENOMIC DNA]</scope>
    <source>
        <strain evidence="2 3">DSM 104969</strain>
    </source>
</reference>
<name>A0A840CGP6_9BACT</name>
<feature type="domain" description="RecF/RecN/SMC N-terminal" evidence="1">
    <location>
        <begin position="9"/>
        <end position="749"/>
    </location>
</feature>
<keyword evidence="2" id="KW-0449">Lipoprotein</keyword>
<dbReference type="InterPro" id="IPR003395">
    <property type="entry name" value="RecF/RecN/SMC_N"/>
</dbReference>
<dbReference type="SUPFAM" id="SSF52540">
    <property type="entry name" value="P-loop containing nucleoside triphosphate hydrolases"/>
    <property type="match status" value="1"/>
</dbReference>
<evidence type="ECO:0000259" key="1">
    <source>
        <dbReference type="Pfam" id="PF02463"/>
    </source>
</evidence>
<dbReference type="PANTHER" id="PTHR32114">
    <property type="entry name" value="ABC TRANSPORTER ABCH.3"/>
    <property type="match status" value="1"/>
</dbReference>
<organism evidence="2 3">
    <name type="scientific">Dysgonomonas hofstadii</name>
    <dbReference type="NCBI Taxonomy" id="637886"/>
    <lineage>
        <taxon>Bacteria</taxon>
        <taxon>Pseudomonadati</taxon>
        <taxon>Bacteroidota</taxon>
        <taxon>Bacteroidia</taxon>
        <taxon>Bacteroidales</taxon>
        <taxon>Dysgonomonadaceae</taxon>
        <taxon>Dysgonomonas</taxon>
    </lineage>
</organism>
<protein>
    <submittedName>
        <fullName evidence="2">ABC-type lipoprotein export system ATPase subunit</fullName>
    </submittedName>
</protein>
<dbReference type="AlphaFoldDB" id="A0A840CGP6"/>
<comment type="caution">
    <text evidence="2">The sequence shown here is derived from an EMBL/GenBank/DDBJ whole genome shotgun (WGS) entry which is preliminary data.</text>
</comment>
<dbReference type="RefSeq" id="WP_183306076.1">
    <property type="nucleotide sequence ID" value="NZ_JACIEP010000003.1"/>
</dbReference>
<dbReference type="Gene3D" id="3.40.50.300">
    <property type="entry name" value="P-loop containing nucleotide triphosphate hydrolases"/>
    <property type="match status" value="2"/>
</dbReference>
<keyword evidence="3" id="KW-1185">Reference proteome</keyword>
<accession>A0A840CGP6</accession>
<evidence type="ECO:0000313" key="2">
    <source>
        <dbReference type="EMBL" id="MBB4035130.1"/>
    </source>
</evidence>
<dbReference type="Proteomes" id="UP000555103">
    <property type="component" value="Unassembled WGS sequence"/>
</dbReference>
<dbReference type="EMBL" id="JACIEP010000003">
    <property type="protein sequence ID" value="MBB4035130.1"/>
    <property type="molecule type" value="Genomic_DNA"/>
</dbReference>
<dbReference type="Pfam" id="PF02463">
    <property type="entry name" value="SMC_N"/>
    <property type="match status" value="1"/>
</dbReference>
<sequence length="772" mass="90781">MNNKNTLRINSLYVKNFKSITEASFKFDENNLIIFDGPNGYGKTTAFEAIEIILSKTPRKYRTILIDAKIGYTNSPIHNDENSPIELMLHLNNNGESLFIKRYFEKAPQRKSQDNNIRNIFETSKLFINEEESTEDKLEKRLDFPNINILFNVLNYVEQDENTFFLKKNPKERYKELSSLLGAEKELFQLEKIKSLEKELSGLIRQKKIERDNIIERNREILSSETLTISYKQFIKDKVFAWDQENIVNTDINIRNSYLSEVEKIKYLYSNKGLLKEIYDWHNIQTYIGDDFLDKFISFYWKIENYEVLKVELGERRRNDSILKNNQTLIEAIDQLNYNYLNQDSTWEYLKEKGINIDIPKTKLILFIAQREALGAQSKVLNNLKNKRIELLSIQREHRYLINLADGECPTCGFDWESSDILINHIQQTEQKIFQEYNVLNVEFEKLKGEINFLLESFRDRLIKDSELITEITNKFITYDSFAYLEDIYLQQKEKFDVFLSDMNEDDKVSIISLVNNRIQADDQNNLKNSIRFIINQKKPSIDSSINTFQLVNDFDVYFQNNIQILNNISEKDINDKSLYIITQYNLAINRDLNSLKDKIEQQESFLVKVQGIIKIFDNAIKNYTKNIVDTVTIPFYIYTGKILQRHSLGSGLVLDLDVSKKDPQLKINPTGRDQEVSYTLSSGQLSATVISLMLVLNKVYSKSKFGTILIDDPLQTLDEINTHSLIEVLKYNFSDQQVVLSTHEDRYSKLIRYKYDKFNLLNKNIRMKDIF</sequence>
<dbReference type="PANTHER" id="PTHR32114:SF2">
    <property type="entry name" value="ABC TRANSPORTER ABCH.3"/>
    <property type="match status" value="1"/>
</dbReference>
<gene>
    <name evidence="2" type="ORF">GGR21_001019</name>
</gene>
<proteinExistence type="predicted"/>